<evidence type="ECO:0000313" key="2">
    <source>
        <dbReference type="Proteomes" id="UP001151760"/>
    </source>
</evidence>
<accession>A0ABQ5AJJ5</accession>
<name>A0ABQ5AJJ5_9ASTR</name>
<dbReference type="Proteomes" id="UP001151760">
    <property type="component" value="Unassembled WGS sequence"/>
</dbReference>
<gene>
    <name evidence="1" type="ORF">Tco_0823974</name>
</gene>
<proteinExistence type="predicted"/>
<sequence length="103" mass="11309">MSSPNHSTFNIEDAFSSMNIPNYTSISLDYFSASLGSSSFNSSENFKDNMIPPVFLPFYNNLCLKDVQAFYAKESPIPSPDPITPPAILTPSLVLPPSLLFDP</sequence>
<organism evidence="1 2">
    <name type="scientific">Tanacetum coccineum</name>
    <dbReference type="NCBI Taxonomy" id="301880"/>
    <lineage>
        <taxon>Eukaryota</taxon>
        <taxon>Viridiplantae</taxon>
        <taxon>Streptophyta</taxon>
        <taxon>Embryophyta</taxon>
        <taxon>Tracheophyta</taxon>
        <taxon>Spermatophyta</taxon>
        <taxon>Magnoliopsida</taxon>
        <taxon>eudicotyledons</taxon>
        <taxon>Gunneridae</taxon>
        <taxon>Pentapetalae</taxon>
        <taxon>asterids</taxon>
        <taxon>campanulids</taxon>
        <taxon>Asterales</taxon>
        <taxon>Asteraceae</taxon>
        <taxon>Asteroideae</taxon>
        <taxon>Anthemideae</taxon>
        <taxon>Anthemidinae</taxon>
        <taxon>Tanacetum</taxon>
    </lineage>
</organism>
<comment type="caution">
    <text evidence="1">The sequence shown here is derived from an EMBL/GenBank/DDBJ whole genome shotgun (WGS) entry which is preliminary data.</text>
</comment>
<keyword evidence="2" id="KW-1185">Reference proteome</keyword>
<dbReference type="EMBL" id="BQNB010012376">
    <property type="protein sequence ID" value="GJT02805.1"/>
    <property type="molecule type" value="Genomic_DNA"/>
</dbReference>
<reference evidence="1" key="2">
    <citation type="submission" date="2022-01" db="EMBL/GenBank/DDBJ databases">
        <authorList>
            <person name="Yamashiro T."/>
            <person name="Shiraishi A."/>
            <person name="Satake H."/>
            <person name="Nakayama K."/>
        </authorList>
    </citation>
    <scope>NUCLEOTIDE SEQUENCE</scope>
</reference>
<reference evidence="1" key="1">
    <citation type="journal article" date="2022" name="Int. J. Mol. Sci.">
        <title>Draft Genome of Tanacetum Coccineum: Genomic Comparison of Closely Related Tanacetum-Family Plants.</title>
        <authorList>
            <person name="Yamashiro T."/>
            <person name="Shiraishi A."/>
            <person name="Nakayama K."/>
            <person name="Satake H."/>
        </authorList>
    </citation>
    <scope>NUCLEOTIDE SEQUENCE</scope>
</reference>
<evidence type="ECO:0000313" key="1">
    <source>
        <dbReference type="EMBL" id="GJT02805.1"/>
    </source>
</evidence>
<protein>
    <submittedName>
        <fullName evidence="1">Uncharacterized protein</fullName>
    </submittedName>
</protein>